<organism evidence="1">
    <name type="scientific">Opuntia streptacantha</name>
    <name type="common">Prickly pear cactus</name>
    <name type="synonym">Opuntia cardona</name>
    <dbReference type="NCBI Taxonomy" id="393608"/>
    <lineage>
        <taxon>Eukaryota</taxon>
        <taxon>Viridiplantae</taxon>
        <taxon>Streptophyta</taxon>
        <taxon>Embryophyta</taxon>
        <taxon>Tracheophyta</taxon>
        <taxon>Spermatophyta</taxon>
        <taxon>Magnoliopsida</taxon>
        <taxon>eudicotyledons</taxon>
        <taxon>Gunneridae</taxon>
        <taxon>Pentapetalae</taxon>
        <taxon>Caryophyllales</taxon>
        <taxon>Cactineae</taxon>
        <taxon>Cactaceae</taxon>
        <taxon>Opuntioideae</taxon>
        <taxon>Opuntia</taxon>
    </lineage>
</organism>
<sequence>MIIADSDGVGLNILQFTTRMPTSLGRIRVFSNNSSRAPKITKDASSRPSFMVDVFSFDMMDRGTYVSSPIPDESRILLWNSRLSSSNLPDCRASSMNCSLVTLRSSVGLKQAKSRR</sequence>
<protein>
    <submittedName>
        <fullName evidence="1">Uncharacterized protein</fullName>
    </submittedName>
</protein>
<name>A0A7C9AQ58_OPUST</name>
<dbReference type="AlphaFoldDB" id="A0A7C9AQ58"/>
<accession>A0A7C9AQ58</accession>
<proteinExistence type="predicted"/>
<reference evidence="1" key="1">
    <citation type="journal article" date="2013" name="J. Plant Res.">
        <title>Effect of fungi and light on seed germination of three Opuntia species from semiarid lands of central Mexico.</title>
        <authorList>
            <person name="Delgado-Sanchez P."/>
            <person name="Jimenez-Bremont J.F."/>
            <person name="Guerrero-Gonzalez Mde L."/>
            <person name="Flores J."/>
        </authorList>
    </citation>
    <scope>NUCLEOTIDE SEQUENCE</scope>
    <source>
        <tissue evidence="1">Cladode</tissue>
    </source>
</reference>
<reference evidence="1" key="2">
    <citation type="submission" date="2020-07" db="EMBL/GenBank/DDBJ databases">
        <authorList>
            <person name="Vera ALvarez R."/>
            <person name="Arias-Moreno D.M."/>
            <person name="Jimenez-Jacinto V."/>
            <person name="Jimenez-Bremont J.F."/>
            <person name="Swaminathan K."/>
            <person name="Moose S.P."/>
            <person name="Guerrero-Gonzalez M.L."/>
            <person name="Marino-Ramirez L."/>
            <person name="Landsman D."/>
            <person name="Rodriguez-Kessler M."/>
            <person name="Delgado-Sanchez P."/>
        </authorList>
    </citation>
    <scope>NUCLEOTIDE SEQUENCE</scope>
    <source>
        <tissue evidence="1">Cladode</tissue>
    </source>
</reference>
<evidence type="ECO:0000313" key="1">
    <source>
        <dbReference type="EMBL" id="MBA4674078.1"/>
    </source>
</evidence>
<dbReference type="EMBL" id="GISG01261558">
    <property type="protein sequence ID" value="MBA4674078.1"/>
    <property type="molecule type" value="Transcribed_RNA"/>
</dbReference>